<dbReference type="Proteomes" id="UP000004995">
    <property type="component" value="Unassembled WGS sequence"/>
</dbReference>
<organism evidence="1 2">
    <name type="scientific">Setaria italica</name>
    <name type="common">Foxtail millet</name>
    <name type="synonym">Panicum italicum</name>
    <dbReference type="NCBI Taxonomy" id="4555"/>
    <lineage>
        <taxon>Eukaryota</taxon>
        <taxon>Viridiplantae</taxon>
        <taxon>Streptophyta</taxon>
        <taxon>Embryophyta</taxon>
        <taxon>Tracheophyta</taxon>
        <taxon>Spermatophyta</taxon>
        <taxon>Magnoliopsida</taxon>
        <taxon>Liliopsida</taxon>
        <taxon>Poales</taxon>
        <taxon>Poaceae</taxon>
        <taxon>PACMAD clade</taxon>
        <taxon>Panicoideae</taxon>
        <taxon>Panicodae</taxon>
        <taxon>Paniceae</taxon>
        <taxon>Cenchrinae</taxon>
        <taxon>Setaria</taxon>
    </lineage>
</organism>
<sequence length="46" mass="5037">MVNIRCTCLLPSYIHGRIQDLGWVSCSQGPAPIAPLAQPCRGHKFT</sequence>
<name>K4APA3_SETIT</name>
<proteinExistence type="predicted"/>
<reference evidence="1" key="2">
    <citation type="submission" date="2018-08" db="UniProtKB">
        <authorList>
            <consortium name="EnsemblPlants"/>
        </authorList>
    </citation>
    <scope>IDENTIFICATION</scope>
    <source>
        <strain evidence="1">Yugu1</strain>
    </source>
</reference>
<dbReference type="InParanoid" id="K4APA3"/>
<dbReference type="EnsemblPlants" id="KQK88795">
    <property type="protein sequence ID" value="KQK88795"/>
    <property type="gene ID" value="SETIT_040751mg"/>
</dbReference>
<evidence type="ECO:0000313" key="1">
    <source>
        <dbReference type="EnsemblPlants" id="KQK88795"/>
    </source>
</evidence>
<reference evidence="2" key="1">
    <citation type="journal article" date="2012" name="Nat. Biotechnol.">
        <title>Reference genome sequence of the model plant Setaria.</title>
        <authorList>
            <person name="Bennetzen J.L."/>
            <person name="Schmutz J."/>
            <person name="Wang H."/>
            <person name="Percifield R."/>
            <person name="Hawkins J."/>
            <person name="Pontaroli A.C."/>
            <person name="Estep M."/>
            <person name="Feng L."/>
            <person name="Vaughn J.N."/>
            <person name="Grimwood J."/>
            <person name="Jenkins J."/>
            <person name="Barry K."/>
            <person name="Lindquist E."/>
            <person name="Hellsten U."/>
            <person name="Deshpande S."/>
            <person name="Wang X."/>
            <person name="Wu X."/>
            <person name="Mitros T."/>
            <person name="Triplett J."/>
            <person name="Yang X."/>
            <person name="Ye C.Y."/>
            <person name="Mauro-Herrera M."/>
            <person name="Wang L."/>
            <person name="Li P."/>
            <person name="Sharma M."/>
            <person name="Sharma R."/>
            <person name="Ronald P.C."/>
            <person name="Panaud O."/>
            <person name="Kellogg E.A."/>
            <person name="Brutnell T.P."/>
            <person name="Doust A.N."/>
            <person name="Tuskan G.A."/>
            <person name="Rokhsar D."/>
            <person name="Devos K.M."/>
        </authorList>
    </citation>
    <scope>NUCLEOTIDE SEQUENCE [LARGE SCALE GENOMIC DNA]</scope>
    <source>
        <strain evidence="2">cv. Yugu1</strain>
    </source>
</reference>
<keyword evidence="2" id="KW-1185">Reference proteome</keyword>
<evidence type="ECO:0000313" key="2">
    <source>
        <dbReference type="Proteomes" id="UP000004995"/>
    </source>
</evidence>
<dbReference type="HOGENOM" id="CLU_3192321_0_0_1"/>
<protein>
    <submittedName>
        <fullName evidence="1">Uncharacterized protein</fullName>
    </submittedName>
</protein>
<dbReference type="Gramene" id="KQK88795">
    <property type="protein sequence ID" value="KQK88795"/>
    <property type="gene ID" value="SETIT_040751mg"/>
</dbReference>
<dbReference type="AlphaFoldDB" id="K4APA3"/>
<accession>K4APA3</accession>
<dbReference type="EMBL" id="AGNK02005574">
    <property type="status" value="NOT_ANNOTATED_CDS"/>
    <property type="molecule type" value="Genomic_DNA"/>
</dbReference>